<dbReference type="EMBL" id="VCYH01000015">
    <property type="protein sequence ID" value="MDN7026129.1"/>
    <property type="molecule type" value="Genomic_DNA"/>
</dbReference>
<dbReference type="RefSeq" id="WP_301665336.1">
    <property type="nucleotide sequence ID" value="NZ_VCYH01000015.1"/>
</dbReference>
<name>A0ABT8MDZ5_9EURY</name>
<reference evidence="2" key="1">
    <citation type="submission" date="2019-05" db="EMBL/GenBank/DDBJ databases">
        <title>Methanoculleus sp. FWC-SCC1, a methanogenic archaeon isolated from deep marine cold seep.</title>
        <authorList>
            <person name="Chen Y.-W."/>
            <person name="Chen S.-C."/>
            <person name="Teng N.-H."/>
            <person name="Lai M.-C."/>
        </authorList>
    </citation>
    <scope>NUCLEOTIDE SEQUENCE</scope>
    <source>
        <strain evidence="2">FWC-SCC1</strain>
    </source>
</reference>
<proteinExistence type="predicted"/>
<dbReference type="Proteomes" id="UP001168338">
    <property type="component" value="Unassembled WGS sequence"/>
</dbReference>
<dbReference type="SMART" id="SM00091">
    <property type="entry name" value="PAS"/>
    <property type="match status" value="2"/>
</dbReference>
<dbReference type="Pfam" id="PF13188">
    <property type="entry name" value="PAS_8"/>
    <property type="match status" value="1"/>
</dbReference>
<dbReference type="InterPro" id="IPR013656">
    <property type="entry name" value="PAS_4"/>
</dbReference>
<accession>A0ABT8MDZ5</accession>
<dbReference type="SUPFAM" id="SSF46785">
    <property type="entry name" value="Winged helix' DNA-binding domain"/>
    <property type="match status" value="1"/>
</dbReference>
<gene>
    <name evidence="2" type="ORF">FGU65_14790</name>
</gene>
<dbReference type="Pfam" id="PF08448">
    <property type="entry name" value="PAS_4"/>
    <property type="match status" value="1"/>
</dbReference>
<dbReference type="InterPro" id="IPR036388">
    <property type="entry name" value="WH-like_DNA-bd_sf"/>
</dbReference>
<dbReference type="PANTHER" id="PTHR44757:SF2">
    <property type="entry name" value="BIOFILM ARCHITECTURE MAINTENANCE PROTEIN MBAA"/>
    <property type="match status" value="1"/>
</dbReference>
<dbReference type="CDD" id="cd00090">
    <property type="entry name" value="HTH_ARSR"/>
    <property type="match status" value="1"/>
</dbReference>
<comment type="caution">
    <text evidence="2">The sequence shown here is derived from an EMBL/GenBank/DDBJ whole genome shotgun (WGS) entry which is preliminary data.</text>
</comment>
<dbReference type="InterPro" id="IPR036390">
    <property type="entry name" value="WH_DNA-bd_sf"/>
</dbReference>
<feature type="domain" description="PAS" evidence="1">
    <location>
        <begin position="378"/>
        <end position="420"/>
    </location>
</feature>
<dbReference type="NCBIfam" id="TIGR00229">
    <property type="entry name" value="sensory_box"/>
    <property type="match status" value="2"/>
</dbReference>
<evidence type="ECO:0000313" key="2">
    <source>
        <dbReference type="EMBL" id="MDN7026129.1"/>
    </source>
</evidence>
<sequence length="515" mass="58516">MQEEHDTPTRILRALRFRPKGMTITEVAKQIGATRNSVSKHLEILQIAGKVDVRVVGNAKVYSLAQRVPMSAFLCFTKNLILILDESQRIVQVNDQCLKALRRSKDDLIGLTLEEAALPVVSTPEAISFIEGLEREQVVTDLRCRSDGKDFFYQMQAIPTTFDDGETGCTLVLEDITERKRYVRNMEFLARTAMELVDMPAEADIYQYIGKRIIELVPGGCVYVFSYDEIYQQFSLRATEGEGFHDGLIQILGRDPIGLVVPLTEIFSLPSGGSPMSLLHGGIKELIFYPEIGPEGLSFYDLCFRQIPEDICEEIRRTWNLGKVYITFLVWGEQLFGDVGIFMAPHEKLEDQQAVESFLRQASIALARRQTEDRLRRSESRFRDVIDSSPVAAAIIESDGRYSYLNRAFTDLFGYTLADIPTGRDWFRQAFPDPDLRSEAIAAWKADLAQAGRGTPRPRTFSVRCRDGEEKTILFSPVELSDGTQYVTCEDLTEERRAYRVLVGEITRLRQRRKS</sequence>
<dbReference type="PROSITE" id="PS50112">
    <property type="entry name" value="PAS"/>
    <property type="match status" value="1"/>
</dbReference>
<organism evidence="2 3">
    <name type="scientific">Methanoculleus frigidifontis</name>
    <dbReference type="NCBI Taxonomy" id="2584085"/>
    <lineage>
        <taxon>Archaea</taxon>
        <taxon>Methanobacteriati</taxon>
        <taxon>Methanobacteriota</taxon>
        <taxon>Stenosarchaea group</taxon>
        <taxon>Methanomicrobia</taxon>
        <taxon>Methanomicrobiales</taxon>
        <taxon>Methanomicrobiaceae</taxon>
        <taxon>Methanoculleus</taxon>
    </lineage>
</organism>
<dbReference type="PANTHER" id="PTHR44757">
    <property type="entry name" value="DIGUANYLATE CYCLASE DGCP"/>
    <property type="match status" value="1"/>
</dbReference>
<dbReference type="Gene3D" id="1.10.10.10">
    <property type="entry name" value="Winged helix-like DNA-binding domain superfamily/Winged helix DNA-binding domain"/>
    <property type="match status" value="1"/>
</dbReference>
<dbReference type="InterPro" id="IPR035965">
    <property type="entry name" value="PAS-like_dom_sf"/>
</dbReference>
<dbReference type="CDD" id="cd00130">
    <property type="entry name" value="PAS"/>
    <property type="match status" value="1"/>
</dbReference>
<dbReference type="SUPFAM" id="SSF55785">
    <property type="entry name" value="PYP-like sensor domain (PAS domain)"/>
    <property type="match status" value="2"/>
</dbReference>
<dbReference type="InterPro" id="IPR000014">
    <property type="entry name" value="PAS"/>
</dbReference>
<evidence type="ECO:0000259" key="1">
    <source>
        <dbReference type="PROSITE" id="PS50112"/>
    </source>
</evidence>
<dbReference type="Pfam" id="PF12840">
    <property type="entry name" value="HTH_20"/>
    <property type="match status" value="1"/>
</dbReference>
<evidence type="ECO:0000313" key="3">
    <source>
        <dbReference type="Proteomes" id="UP001168338"/>
    </source>
</evidence>
<keyword evidence="3" id="KW-1185">Reference proteome</keyword>
<dbReference type="InterPro" id="IPR052155">
    <property type="entry name" value="Biofilm_reg_signaling"/>
</dbReference>
<protein>
    <submittedName>
        <fullName evidence="2">PAS domain S-box protein</fullName>
    </submittedName>
</protein>
<dbReference type="InterPro" id="IPR011991">
    <property type="entry name" value="ArsR-like_HTH"/>
</dbReference>
<dbReference type="Gene3D" id="3.30.450.20">
    <property type="entry name" value="PAS domain"/>
    <property type="match status" value="2"/>
</dbReference>